<evidence type="ECO:0000313" key="1">
    <source>
        <dbReference type="EMBL" id="KAG6524437.1"/>
    </source>
</evidence>
<accession>A0A8J5I0G4</accession>
<sequence>MNSTTGPRPYHSPRSILCAGNRAIALTSSRRLLCPKPITSSSALASLFATPAKVWLPYLLLSSGTAFHTFPSTRVVPIATADTGRKAVDHLTVVTPDVLCLLHREDRFKDREFGALAVGHSDVAELWSPHSHSPRSILCAGNRAIALTSSRRLLCPKPITSSSALASLFATPAKVWLPYLLLSSGTAFHTFPSTRVVPIATADTGRKAVDHLTVVTPDVLCLLHREDRFKDREFGALAVGHSNKTLCGSTIKAVD</sequence>
<organism evidence="1 2">
    <name type="scientific">Zingiber officinale</name>
    <name type="common">Ginger</name>
    <name type="synonym">Amomum zingiber</name>
    <dbReference type="NCBI Taxonomy" id="94328"/>
    <lineage>
        <taxon>Eukaryota</taxon>
        <taxon>Viridiplantae</taxon>
        <taxon>Streptophyta</taxon>
        <taxon>Embryophyta</taxon>
        <taxon>Tracheophyta</taxon>
        <taxon>Spermatophyta</taxon>
        <taxon>Magnoliopsida</taxon>
        <taxon>Liliopsida</taxon>
        <taxon>Zingiberales</taxon>
        <taxon>Zingiberaceae</taxon>
        <taxon>Zingiber</taxon>
    </lineage>
</organism>
<dbReference type="Proteomes" id="UP000734854">
    <property type="component" value="Unassembled WGS sequence"/>
</dbReference>
<name>A0A8J5I0G4_ZINOF</name>
<proteinExistence type="predicted"/>
<gene>
    <name evidence="1" type="ORF">ZIOFF_014346</name>
</gene>
<comment type="caution">
    <text evidence="1">The sequence shown here is derived from an EMBL/GenBank/DDBJ whole genome shotgun (WGS) entry which is preliminary data.</text>
</comment>
<evidence type="ECO:0000313" key="2">
    <source>
        <dbReference type="Proteomes" id="UP000734854"/>
    </source>
</evidence>
<keyword evidence="2" id="KW-1185">Reference proteome</keyword>
<reference evidence="1 2" key="1">
    <citation type="submission" date="2020-08" db="EMBL/GenBank/DDBJ databases">
        <title>Plant Genome Project.</title>
        <authorList>
            <person name="Zhang R.-G."/>
        </authorList>
    </citation>
    <scope>NUCLEOTIDE SEQUENCE [LARGE SCALE GENOMIC DNA]</scope>
    <source>
        <tissue evidence="1">Rhizome</tissue>
    </source>
</reference>
<protein>
    <submittedName>
        <fullName evidence="1">Uncharacterized protein</fullName>
    </submittedName>
</protein>
<dbReference type="AlphaFoldDB" id="A0A8J5I0G4"/>
<dbReference type="EMBL" id="JACMSC010000004">
    <property type="protein sequence ID" value="KAG6524437.1"/>
    <property type="molecule type" value="Genomic_DNA"/>
</dbReference>